<feature type="region of interest" description="Disordered" evidence="1">
    <location>
        <begin position="173"/>
        <end position="214"/>
    </location>
</feature>
<protein>
    <submittedName>
        <fullName evidence="2">Uncharacterized protein</fullName>
    </submittedName>
</protein>
<proteinExistence type="predicted"/>
<feature type="compositionally biased region" description="Polar residues" evidence="1">
    <location>
        <begin position="1"/>
        <end position="20"/>
    </location>
</feature>
<dbReference type="Proteomes" id="UP001329825">
    <property type="component" value="Chromosome 3"/>
</dbReference>
<gene>
    <name evidence="2" type="ORF">IL334_002373</name>
</gene>
<dbReference type="GeneID" id="87954504"/>
<feature type="compositionally biased region" description="Low complexity" evidence="1">
    <location>
        <begin position="725"/>
        <end position="740"/>
    </location>
</feature>
<name>A0ABZ1CUX4_9TREE</name>
<evidence type="ECO:0000313" key="3">
    <source>
        <dbReference type="Proteomes" id="UP001329825"/>
    </source>
</evidence>
<keyword evidence="3" id="KW-1185">Reference proteome</keyword>
<feature type="compositionally biased region" description="Low complexity" evidence="1">
    <location>
        <begin position="275"/>
        <end position="307"/>
    </location>
</feature>
<evidence type="ECO:0000313" key="2">
    <source>
        <dbReference type="EMBL" id="WRT65430.1"/>
    </source>
</evidence>
<feature type="compositionally biased region" description="Low complexity" evidence="1">
    <location>
        <begin position="119"/>
        <end position="135"/>
    </location>
</feature>
<evidence type="ECO:0000256" key="1">
    <source>
        <dbReference type="SAM" id="MobiDB-lite"/>
    </source>
</evidence>
<feature type="region of interest" description="Disordered" evidence="1">
    <location>
        <begin position="245"/>
        <end position="322"/>
    </location>
</feature>
<feature type="region of interest" description="Disordered" evidence="1">
    <location>
        <begin position="1"/>
        <end position="50"/>
    </location>
</feature>
<feature type="compositionally biased region" description="Polar residues" evidence="1">
    <location>
        <begin position="195"/>
        <end position="214"/>
    </location>
</feature>
<feature type="compositionally biased region" description="Low complexity" evidence="1">
    <location>
        <begin position="179"/>
        <end position="193"/>
    </location>
</feature>
<feature type="compositionally biased region" description="Basic residues" evidence="1">
    <location>
        <begin position="843"/>
        <end position="865"/>
    </location>
</feature>
<feature type="region of interest" description="Disordered" evidence="1">
    <location>
        <begin position="113"/>
        <end position="160"/>
    </location>
</feature>
<accession>A0ABZ1CUX4</accession>
<reference evidence="2 3" key="1">
    <citation type="submission" date="2024-01" db="EMBL/GenBank/DDBJ databases">
        <title>Comparative genomics of Cryptococcus and Kwoniella reveals pathogenesis evolution and contrasting modes of karyotype evolution via chromosome fusion or intercentromeric recombination.</title>
        <authorList>
            <person name="Coelho M.A."/>
            <person name="David-Palma M."/>
            <person name="Shea T."/>
            <person name="Bowers K."/>
            <person name="McGinley-Smith S."/>
            <person name="Mohammad A.W."/>
            <person name="Gnirke A."/>
            <person name="Yurkov A.M."/>
            <person name="Nowrousian M."/>
            <person name="Sun S."/>
            <person name="Cuomo C.A."/>
            <person name="Heitman J."/>
        </authorList>
    </citation>
    <scope>NUCLEOTIDE SEQUENCE [LARGE SCALE GENOMIC DNA]</scope>
    <source>
        <strain evidence="2">CBS 11374</strain>
    </source>
</reference>
<dbReference type="EMBL" id="CP141883">
    <property type="protein sequence ID" value="WRT65430.1"/>
    <property type="molecule type" value="Genomic_DNA"/>
</dbReference>
<feature type="region of interest" description="Disordered" evidence="1">
    <location>
        <begin position="722"/>
        <end position="762"/>
    </location>
</feature>
<sequence>MTTTPSRYPHSLSQATSSGPSRPVRGYPAPSIDSSIASPPSSSSSSSVPLNEYSSLADLLQQAGYKETRVFTPEAEKSRSSARINKTKIKKTLDEVEEDEIASLYGTYGFTRSGLDGISNPNSNPNSGSGLMMERMSSEEERMRHQHITEPALPMKSSSSILRSLAIQDKVITSSLPKESNSNPSTNESSWWNGWSKSTSTSTIKPVNTDGYQSTTSSYEASVEVGLGLAKGGSGVRKIKSVTTTAATNWDTSSRPRRAGTDSPPQEERPPPIIRPRIPSSPTELMSSSSAVGFTYTPTKKSPYKTKNIYSSPPPPQPIDEDEYGYSPLPEDYEEQCTDDEAMYAMGLNDNTSVYSLGSTTNSASTSNPSLATSLRDNSSILSSHYEFPERYAGGYETREGSEDRAVREIKAFQDEMALIDEINQVGKRILQNTVGVDELDFDSPESQTSDLPYIEDEYRIGMDNGVPRIPLPNTPISQTYWSTEGQEDDEETQPTPSAVVPQKKTLKYGDRATKLRIAHSTPALRQSAISSSNQPLPEGWLGSIKSALLGKTPSLPVEPQSFTTIQSQPKGPMKISPAIPALPTLITTSPVICDSHSTEAEDLPPLPSSRPILNHTSSISNFLKMRPSLARLKNVVLGPSINQPTKEDDSSLVLSPRLNWDEQGTQFAGWSPNKPFKSSSSVSRSNENGIDALFGPQPDETNTERGEIDYSKSFFYKPFTPPRTNSSSTVTTTSSSSISDAIAEPSTPPKEKEHSMNKKKSIKSLKAALLLPVAPASMRPAQPPVPAIPEHLSHLATPRKMKNHTTPILAIQSPGAWVPRELVLEGEEWDAREGSLGDWGRGRGKRSNGGGKVRRRKSKKIVRD</sequence>
<feature type="compositionally biased region" description="Low complexity" evidence="1">
    <location>
        <begin position="28"/>
        <end position="47"/>
    </location>
</feature>
<feature type="region of interest" description="Disordered" evidence="1">
    <location>
        <begin position="831"/>
        <end position="865"/>
    </location>
</feature>
<feature type="region of interest" description="Disordered" evidence="1">
    <location>
        <begin position="665"/>
        <end position="708"/>
    </location>
</feature>
<organism evidence="2 3">
    <name type="scientific">Kwoniella shivajii</name>
    <dbReference type="NCBI Taxonomy" id="564305"/>
    <lineage>
        <taxon>Eukaryota</taxon>
        <taxon>Fungi</taxon>
        <taxon>Dikarya</taxon>
        <taxon>Basidiomycota</taxon>
        <taxon>Agaricomycotina</taxon>
        <taxon>Tremellomycetes</taxon>
        <taxon>Tremellales</taxon>
        <taxon>Cryptococcaceae</taxon>
        <taxon>Kwoniella</taxon>
    </lineage>
</organism>
<dbReference type="RefSeq" id="XP_062790170.1">
    <property type="nucleotide sequence ID" value="XM_062934119.1"/>
</dbReference>